<sequence length="210" mass="24563">MIPMYFLTSLLTGGVFMTTLPTVFQTCHFIINFIYKSFIMPQHLKRLFDHVINTNMALKYNKFPRGVLNNYLPGYYGETFFGKTFRNLQRMCSPILWLSNLMVCFSINMIPFVGPVLVVFLRGPKSGFKKHQRYFYLKGLTNAQVYYIWLNMRTTYFMFGVLTLFLEMTPIIGYLFVFTNTIGAACWAVDIEDKLYKQMLANVLVKEEGK</sequence>
<organism evidence="2 3">
    <name type="scientific">Pichia kudriavzevii</name>
    <name type="common">Yeast</name>
    <name type="synonym">Issatchenkia orientalis</name>
    <dbReference type="NCBI Taxonomy" id="4909"/>
    <lineage>
        <taxon>Eukaryota</taxon>
        <taxon>Fungi</taxon>
        <taxon>Dikarya</taxon>
        <taxon>Ascomycota</taxon>
        <taxon>Saccharomycotina</taxon>
        <taxon>Pichiomycetes</taxon>
        <taxon>Pichiales</taxon>
        <taxon>Pichiaceae</taxon>
        <taxon>Pichia</taxon>
    </lineage>
</organism>
<dbReference type="GeneID" id="40383976"/>
<dbReference type="Proteomes" id="UP000249293">
    <property type="component" value="Chromosome 3"/>
</dbReference>
<keyword evidence="1" id="KW-0472">Membrane</keyword>
<dbReference type="PANTHER" id="PTHR34292:SF2">
    <property type="entry name" value="OUTER SPORE WALL PROTEIN LDS1"/>
    <property type="match status" value="1"/>
</dbReference>
<dbReference type="OrthoDB" id="10012223at2759"/>
<reference evidence="2 3" key="1">
    <citation type="submission" date="2018-06" db="EMBL/GenBank/DDBJ databases">
        <title>Population genomics shows no distinction between pathogenic Candida krusei and environmental Pichia kudriavzevii: One species, four names.</title>
        <authorList>
            <person name="Douglass A.P."/>
            <person name="Offei B."/>
            <person name="Braun-Galleani S."/>
            <person name="Coughlan A.Y."/>
            <person name="Martos A."/>
            <person name="Ortiz-Merino R.A."/>
            <person name="Byrne K.P."/>
            <person name="Wolfe K.H."/>
        </authorList>
    </citation>
    <scope>NUCLEOTIDE SEQUENCE [LARGE SCALE GENOMIC DNA]</scope>
    <source>
        <strain evidence="2 3">CBS573</strain>
    </source>
</reference>
<keyword evidence="1" id="KW-1133">Transmembrane helix</keyword>
<dbReference type="GO" id="GO:0005811">
    <property type="term" value="C:lipid droplet"/>
    <property type="evidence" value="ECO:0007669"/>
    <property type="project" value="TreeGrafter"/>
</dbReference>
<dbReference type="GO" id="GO:0005628">
    <property type="term" value="C:prospore membrane"/>
    <property type="evidence" value="ECO:0007669"/>
    <property type="project" value="TreeGrafter"/>
</dbReference>
<dbReference type="KEGG" id="pkz:C5L36_0C01290"/>
<evidence type="ECO:0000256" key="1">
    <source>
        <dbReference type="SAM" id="Phobius"/>
    </source>
</evidence>
<protein>
    <recommendedName>
        <fullName evidence="4">Outer spore wall protein RRT8</fullName>
    </recommendedName>
</protein>
<dbReference type="RefSeq" id="XP_029321658.1">
    <property type="nucleotide sequence ID" value="XM_029465798.1"/>
</dbReference>
<dbReference type="AlphaFoldDB" id="A0A2U9R4N2"/>
<feature type="transmembrane region" description="Helical" evidence="1">
    <location>
        <begin position="95"/>
        <end position="123"/>
    </location>
</feature>
<dbReference type="VEuPathDB" id="FungiDB:C5L36_0C01290"/>
<gene>
    <name evidence="2" type="ORF">C5L36_0C01290</name>
</gene>
<evidence type="ECO:0000313" key="2">
    <source>
        <dbReference type="EMBL" id="AWU76181.1"/>
    </source>
</evidence>
<evidence type="ECO:0000313" key="3">
    <source>
        <dbReference type="Proteomes" id="UP000249293"/>
    </source>
</evidence>
<keyword evidence="1" id="KW-0812">Transmembrane</keyword>
<dbReference type="PANTHER" id="PTHR34292">
    <property type="entry name" value="OUTER SPORE WALL PROTEIN LDS1"/>
    <property type="match status" value="1"/>
</dbReference>
<keyword evidence="3" id="KW-1185">Reference proteome</keyword>
<accession>A0A2U9R4N2</accession>
<evidence type="ECO:0008006" key="4">
    <source>
        <dbReference type="Google" id="ProtNLM"/>
    </source>
</evidence>
<name>A0A2U9R4N2_PICKU</name>
<proteinExistence type="predicted"/>
<dbReference type="GO" id="GO:0005619">
    <property type="term" value="C:ascospore wall"/>
    <property type="evidence" value="ECO:0007669"/>
    <property type="project" value="TreeGrafter"/>
</dbReference>
<dbReference type="InterPro" id="IPR052786">
    <property type="entry name" value="Spore_wall_assembly"/>
</dbReference>
<dbReference type="EMBL" id="CP028775">
    <property type="protein sequence ID" value="AWU76181.1"/>
    <property type="molecule type" value="Genomic_DNA"/>
</dbReference>